<sequence>MILGTQWSLEPLDKSISLPSERRRSSIGSSLKKRMKKVATKIHQIGQPKTPLPRKRQRSSFIPPHLLEDEDFCWAENSIASIGETTNSNNSASSIDISNSNINLAFHTWRNPIPILEVGKNGVIADQLTWTFKCTQAVSTPDLNISVLSLATLSTDRTWTMDHIHVPDHQFLDRYPRKGTFPILKLPAKLVSEIVRHASVTTLVHLFHTTKMFRLVIVDMIYGKYFRKFYKQWRYPKLEDLLDIALQLKDWAMKVTPEVTESRIVGWLQMLLFHVSSYLVAMGLIPQPETRLEQLAQDMKMDVLKRWDRKIASCPTSYFKTSFQIFPRERGRLRDCGSPTTVEDIDFDFEFDKID</sequence>
<organism evidence="2 3">
    <name type="scientific">Arthrobotrys musiformis</name>
    <dbReference type="NCBI Taxonomy" id="47236"/>
    <lineage>
        <taxon>Eukaryota</taxon>
        <taxon>Fungi</taxon>
        <taxon>Dikarya</taxon>
        <taxon>Ascomycota</taxon>
        <taxon>Pezizomycotina</taxon>
        <taxon>Orbiliomycetes</taxon>
        <taxon>Orbiliales</taxon>
        <taxon>Orbiliaceae</taxon>
        <taxon>Arthrobotrys</taxon>
    </lineage>
</organism>
<feature type="domain" description="F-box" evidence="1">
    <location>
        <begin position="180"/>
        <end position="229"/>
    </location>
</feature>
<dbReference type="EMBL" id="JAVHJL010000001">
    <property type="protein sequence ID" value="KAK6511561.1"/>
    <property type="molecule type" value="Genomic_DNA"/>
</dbReference>
<proteinExistence type="predicted"/>
<protein>
    <recommendedName>
        <fullName evidence="1">F-box domain-containing protein</fullName>
    </recommendedName>
</protein>
<evidence type="ECO:0000259" key="1">
    <source>
        <dbReference type="PROSITE" id="PS50181"/>
    </source>
</evidence>
<dbReference type="PROSITE" id="PS50181">
    <property type="entry name" value="FBOX"/>
    <property type="match status" value="1"/>
</dbReference>
<dbReference type="Proteomes" id="UP001370758">
    <property type="component" value="Unassembled WGS sequence"/>
</dbReference>
<evidence type="ECO:0000313" key="3">
    <source>
        <dbReference type="Proteomes" id="UP001370758"/>
    </source>
</evidence>
<comment type="caution">
    <text evidence="2">The sequence shown here is derived from an EMBL/GenBank/DDBJ whole genome shotgun (WGS) entry which is preliminary data.</text>
</comment>
<name>A0AAV9WTF8_9PEZI</name>
<dbReference type="AlphaFoldDB" id="A0AAV9WTF8"/>
<accession>A0AAV9WTF8</accession>
<keyword evidence="3" id="KW-1185">Reference proteome</keyword>
<evidence type="ECO:0000313" key="2">
    <source>
        <dbReference type="EMBL" id="KAK6511561.1"/>
    </source>
</evidence>
<reference evidence="2 3" key="1">
    <citation type="submission" date="2023-08" db="EMBL/GenBank/DDBJ databases">
        <authorList>
            <person name="Palmer J.M."/>
        </authorList>
    </citation>
    <scope>NUCLEOTIDE SEQUENCE [LARGE SCALE GENOMIC DNA]</scope>
    <source>
        <strain evidence="2 3">TWF481</strain>
    </source>
</reference>
<gene>
    <name evidence="2" type="ORF">TWF481_000476</name>
</gene>
<dbReference type="InterPro" id="IPR001810">
    <property type="entry name" value="F-box_dom"/>
</dbReference>